<dbReference type="AlphaFoldDB" id="A0A6C0HZI9"/>
<protein>
    <submittedName>
        <fullName evidence="1">Uncharacterized protein</fullName>
    </submittedName>
</protein>
<reference evidence="1" key="1">
    <citation type="journal article" date="2020" name="Nature">
        <title>Giant virus diversity and host interactions through global metagenomics.</title>
        <authorList>
            <person name="Schulz F."/>
            <person name="Roux S."/>
            <person name="Paez-Espino D."/>
            <person name="Jungbluth S."/>
            <person name="Walsh D.A."/>
            <person name="Denef V.J."/>
            <person name="McMahon K.D."/>
            <person name="Konstantinidis K.T."/>
            <person name="Eloe-Fadrosh E.A."/>
            <person name="Kyrpides N.C."/>
            <person name="Woyke T."/>
        </authorList>
    </citation>
    <scope>NUCLEOTIDE SEQUENCE</scope>
    <source>
        <strain evidence="1">GVMAG-M-3300023184-17</strain>
    </source>
</reference>
<proteinExistence type="predicted"/>
<dbReference type="EMBL" id="MN740042">
    <property type="protein sequence ID" value="QHT85565.1"/>
    <property type="molecule type" value="Genomic_DNA"/>
</dbReference>
<organism evidence="1">
    <name type="scientific">viral metagenome</name>
    <dbReference type="NCBI Taxonomy" id="1070528"/>
    <lineage>
        <taxon>unclassified sequences</taxon>
        <taxon>metagenomes</taxon>
        <taxon>organismal metagenomes</taxon>
    </lineage>
</organism>
<sequence>MLTLEDIVEMDNKKNEHLPWNKLNKSLKLKRIMDFANVMKERDQLDDEKTTQLKQMLRDKLERKCLQRTKDVIYNKEEERIESIPALVCIQQKYTLRTDAVSPLHSLAPKNKTVKHS</sequence>
<evidence type="ECO:0000313" key="1">
    <source>
        <dbReference type="EMBL" id="QHT85565.1"/>
    </source>
</evidence>
<accession>A0A6C0HZI9</accession>
<name>A0A6C0HZI9_9ZZZZ</name>